<reference evidence="11 12" key="1">
    <citation type="journal article" date="2015" name="Parasitol. Res.">
        <title>Viruses in close associations with free-living amoebae.</title>
        <authorList>
            <person name="Scheid P."/>
        </authorList>
    </citation>
    <scope>NUCLEOTIDE SEQUENCE [LARGE SCALE GENOMIC DNA]</scope>
    <source>
        <strain evidence="11">KlaHel</strain>
    </source>
</reference>
<keyword evidence="9" id="KW-0812">Transmembrane</keyword>
<dbReference type="GO" id="GO:0015667">
    <property type="term" value="F:site-specific DNA-methyltransferase (cytosine-N4-specific) activity"/>
    <property type="evidence" value="ECO:0007669"/>
    <property type="project" value="UniProtKB-EC"/>
</dbReference>
<dbReference type="PRINTS" id="PR00508">
    <property type="entry name" value="S21N4MTFRASE"/>
</dbReference>
<dbReference type="GO" id="GO:0009307">
    <property type="term" value="P:DNA restriction-modification system"/>
    <property type="evidence" value="ECO:0007669"/>
    <property type="project" value="UniProtKB-KW"/>
</dbReference>
<evidence type="ECO:0000313" key="12">
    <source>
        <dbReference type="Proteomes" id="UP000202511"/>
    </source>
</evidence>
<dbReference type="RefSeq" id="YP_009119393.1">
    <property type="nucleotide sequence ID" value="NC_026440.1"/>
</dbReference>
<sequence>MAAITSGGSVSIPLSPGVGIVIAIVVVVVVGSWGFVCLFFFPLCASVEAGTDQKNVNQSVLAEEKIAPTKSFALLGRHKAQAHFPQRPQRRKGEKREVQQYGSCWLRLFFFSILFSFSCLRGRRHKCILQGAATGGPQMQQPLARTIEDTLGRVHAGPLGSSGVCRKSRHVGTPWDGIHLKRKTKRRCKCAQQTGDVHGQPQQHKVDRAKTLKQNRDDERGHSLFFFLFPPPSRADRRAMQDDSEEVLSCNPDDRQCSTPNVPADVVDDIGQDSKPSLPERRRCVLVNGDARHLDFVDDASVHLVLTSPPYWNLKEYNVAAEVEGQLGHVADYADFLKQLDKVWTECYRVLVPGSRLVVVVGDVLLSRKRHGRHRLVPLHSDIQIACQKVGFDCLAPIIWHKIGSAAHEVNNGRASMLGKPYEPNAIIKNDIEYILMLRKPGGYRSPTPAQRDLSRIPKADFHAWFRQIWTDVPGTRSKDHPAPFPRELAARLVRMFSFDGDTVVDPFAGSGTTLIAALDARRHAIGAEIDPTYFALARKKVSSALPSIRWRERHCDASNDNHGQDRGDDLVADNEPIAKDCIADFIPDKSDNSTARLCFVGTLAAVGGVPRGANGKSHKRKRSPTDI</sequence>
<evidence type="ECO:0000256" key="9">
    <source>
        <dbReference type="SAM" id="Phobius"/>
    </source>
</evidence>
<dbReference type="GeneID" id="23462075"/>
<feature type="domain" description="DNA methylase N-4/N-6" evidence="10">
    <location>
        <begin position="302"/>
        <end position="539"/>
    </location>
</feature>
<dbReference type="GO" id="GO:0032259">
    <property type="term" value="P:methylation"/>
    <property type="evidence" value="ECO:0007669"/>
    <property type="project" value="UniProtKB-KW"/>
</dbReference>
<keyword evidence="7" id="KW-0238">DNA-binding</keyword>
<evidence type="ECO:0000256" key="4">
    <source>
        <dbReference type="ARBA" id="ARBA00022679"/>
    </source>
</evidence>
<name>A0A0B5IWU9_9VIRU</name>
<evidence type="ECO:0000256" key="2">
    <source>
        <dbReference type="ARBA" id="ARBA00012185"/>
    </source>
</evidence>
<comment type="catalytic activity">
    <reaction evidence="8">
        <text>a 2'-deoxycytidine in DNA + S-adenosyl-L-methionine = an N(4)-methyl-2'-deoxycytidine in DNA + S-adenosyl-L-homocysteine + H(+)</text>
        <dbReference type="Rhea" id="RHEA:16857"/>
        <dbReference type="Rhea" id="RHEA-COMP:11369"/>
        <dbReference type="Rhea" id="RHEA-COMP:13674"/>
        <dbReference type="ChEBI" id="CHEBI:15378"/>
        <dbReference type="ChEBI" id="CHEBI:57856"/>
        <dbReference type="ChEBI" id="CHEBI:59789"/>
        <dbReference type="ChEBI" id="CHEBI:85452"/>
        <dbReference type="ChEBI" id="CHEBI:137933"/>
        <dbReference type="EC" id="2.1.1.113"/>
    </reaction>
</comment>
<dbReference type="InterPro" id="IPR017985">
    <property type="entry name" value="MeTrfase_CN4_CS"/>
</dbReference>
<keyword evidence="9" id="KW-1133">Transmembrane helix</keyword>
<dbReference type="KEGG" id="vg:23462075"/>
<evidence type="ECO:0000313" key="11">
    <source>
        <dbReference type="EMBL" id="AJF97158.1"/>
    </source>
</evidence>
<organism evidence="11 12">
    <name type="scientific">Pandoravirus inopinatum</name>
    <dbReference type="NCBI Taxonomy" id="1605721"/>
    <lineage>
        <taxon>Viruses</taxon>
        <taxon>Pandoravirus</taxon>
    </lineage>
</organism>
<evidence type="ECO:0000259" key="10">
    <source>
        <dbReference type="Pfam" id="PF01555"/>
    </source>
</evidence>
<dbReference type="Proteomes" id="UP000202511">
    <property type="component" value="Segment"/>
</dbReference>
<protein>
    <recommendedName>
        <fullName evidence="2">site-specific DNA-methyltransferase (cytosine-N(4)-specific)</fullName>
        <ecNumber evidence="2">2.1.1.113</ecNumber>
    </recommendedName>
</protein>
<dbReference type="InterPro" id="IPR002941">
    <property type="entry name" value="DNA_methylase_N4/N6"/>
</dbReference>
<evidence type="ECO:0000256" key="7">
    <source>
        <dbReference type="ARBA" id="ARBA00023125"/>
    </source>
</evidence>
<dbReference type="PROSITE" id="PS00093">
    <property type="entry name" value="N4_MTASE"/>
    <property type="match status" value="1"/>
</dbReference>
<accession>A0A0B5IWU9</accession>
<keyword evidence="6" id="KW-0680">Restriction system</keyword>
<keyword evidence="9" id="KW-0472">Membrane</keyword>
<dbReference type="GO" id="GO:0008170">
    <property type="term" value="F:N-methyltransferase activity"/>
    <property type="evidence" value="ECO:0007669"/>
    <property type="project" value="InterPro"/>
</dbReference>
<evidence type="ECO:0000256" key="5">
    <source>
        <dbReference type="ARBA" id="ARBA00022691"/>
    </source>
</evidence>
<evidence type="ECO:0000256" key="1">
    <source>
        <dbReference type="ARBA" id="ARBA00010203"/>
    </source>
</evidence>
<dbReference type="GO" id="GO:0003677">
    <property type="term" value="F:DNA binding"/>
    <property type="evidence" value="ECO:0007669"/>
    <property type="project" value="UniProtKB-KW"/>
</dbReference>
<evidence type="ECO:0000256" key="6">
    <source>
        <dbReference type="ARBA" id="ARBA00022747"/>
    </source>
</evidence>
<feature type="transmembrane region" description="Helical" evidence="9">
    <location>
        <begin position="20"/>
        <end position="45"/>
    </location>
</feature>
<dbReference type="InterPro" id="IPR001091">
    <property type="entry name" value="RM_Methyltransferase"/>
</dbReference>
<proteinExistence type="inferred from homology"/>
<dbReference type="Pfam" id="PF01555">
    <property type="entry name" value="N6_N4_Mtase"/>
    <property type="match status" value="1"/>
</dbReference>
<evidence type="ECO:0000256" key="8">
    <source>
        <dbReference type="ARBA" id="ARBA00049120"/>
    </source>
</evidence>
<dbReference type="SUPFAM" id="SSF53335">
    <property type="entry name" value="S-adenosyl-L-methionine-dependent methyltransferases"/>
    <property type="match status" value="1"/>
</dbReference>
<dbReference type="OrthoDB" id="3832at10239"/>
<keyword evidence="5" id="KW-0949">S-adenosyl-L-methionine</keyword>
<dbReference type="EMBL" id="KP136319">
    <property type="protein sequence ID" value="AJF97158.1"/>
    <property type="molecule type" value="Genomic_DNA"/>
</dbReference>
<dbReference type="EC" id="2.1.1.113" evidence="2"/>
<evidence type="ECO:0000256" key="3">
    <source>
        <dbReference type="ARBA" id="ARBA00022603"/>
    </source>
</evidence>
<dbReference type="InterPro" id="IPR029063">
    <property type="entry name" value="SAM-dependent_MTases_sf"/>
</dbReference>
<dbReference type="Gene3D" id="3.40.50.150">
    <property type="entry name" value="Vaccinia Virus protein VP39"/>
    <property type="match status" value="1"/>
</dbReference>
<keyword evidence="3 11" id="KW-0489">Methyltransferase</keyword>
<keyword evidence="4" id="KW-0808">Transferase</keyword>
<comment type="similarity">
    <text evidence="1">Belongs to the N(4)/N(6)-methyltransferase family. N(4) subfamily.</text>
</comment>